<dbReference type="InterPro" id="IPR051465">
    <property type="entry name" value="Cell_Envelope_Struct_Comp"/>
</dbReference>
<gene>
    <name evidence="4" type="ORF">GXN74_09465</name>
</gene>
<name>A0A7X5KPE4_9FIRM</name>
<feature type="domain" description="SLH" evidence="3">
    <location>
        <begin position="624"/>
        <end position="680"/>
    </location>
</feature>
<accession>A0A7X5KPE4</accession>
<organism evidence="4 5">
    <name type="scientific">Anaerotalea alkaliphila</name>
    <dbReference type="NCBI Taxonomy" id="2662126"/>
    <lineage>
        <taxon>Bacteria</taxon>
        <taxon>Bacillati</taxon>
        <taxon>Bacillota</taxon>
        <taxon>Clostridia</taxon>
        <taxon>Eubacteriales</taxon>
        <taxon>Anaerotalea</taxon>
    </lineage>
</organism>
<sequence>MKKTMSRILALVLAMTAFTGQPAVAAESVVLTEAVVDSLLDLQEEQKETFVEMIEMYDMTGNQTGLAASLHGSFGALVGEAGQEKADLLWEILNYVDGYADQQNKSLGEILKNYFDIQELAELMDVDARQMLVNALAAYGMENMLATAGVTEALVAESFGYLQGILDLLLEVEDTPVFVVVPDKSSMGVNKSSAAMTKVADLLADRFTKTKIETSLGKLSAFYNANPGDRAAVYSFLAGYGLLHQETAQAPVPGGGGGGLAGDLAEVPGEEPAEESPAADIVRSVSALKVAATTSVVEGRTVAVSNVDAGILWDALVQAEEAIQEAKENGGDPERYLLQPELLLVMDVVQADKSLLELSAADLLAVEAAGAAGIRIASPLGSIRFSTANLQGLLGDASSIQVLMETIDPANVGLAPGAVVVDFKILVDNIPAEHFTGTVAATFAYTLPDGADPSFLAVYHRAEDGAVSPVGGRYRAKAKAVEFFTNHFSTFFVRENRVEFADVPGSHWANQYVNGFAAKGFIQGRDGITFDPEANVTRAEYVAMIARMYKLVGVAEESPFGDVQPEDWFAGAVAAAHQAGIIRGKSVDSFDPLALITREEAAVVVANALEYAGFAQAKTTELLDRKFQDTESIAAWAREAVATAVREGIINGRTQDTFVPKANATRAEAAKMLFQLYAAE</sequence>
<dbReference type="Proteomes" id="UP000461585">
    <property type="component" value="Unassembled WGS sequence"/>
</dbReference>
<dbReference type="PANTHER" id="PTHR43308:SF5">
    <property type="entry name" value="S-LAYER PROTEIN _ PEPTIDOGLYCAN ENDO-BETA-N-ACETYLGLUCOSAMINIDASE"/>
    <property type="match status" value="1"/>
</dbReference>
<evidence type="ECO:0000313" key="4">
    <source>
        <dbReference type="EMBL" id="NDL67967.1"/>
    </source>
</evidence>
<proteinExistence type="predicted"/>
<dbReference type="AlphaFoldDB" id="A0A7X5KPE4"/>
<dbReference type="Pfam" id="PF00395">
    <property type="entry name" value="SLH"/>
    <property type="match status" value="3"/>
</dbReference>
<keyword evidence="2" id="KW-0732">Signal</keyword>
<feature type="signal peptide" evidence="2">
    <location>
        <begin position="1"/>
        <end position="25"/>
    </location>
</feature>
<dbReference type="InterPro" id="IPR001119">
    <property type="entry name" value="SLH_dom"/>
</dbReference>
<reference evidence="4 5" key="1">
    <citation type="submission" date="2020-01" db="EMBL/GenBank/DDBJ databases">
        <title>Anaeroalcalibacter tamaniensis gen. nov., sp. nov., moderately halophilic strictly anaerobic fermenter bacterium from mud volcano of Taman peninsula.</title>
        <authorList>
            <person name="Frolova A."/>
            <person name="Merkel A.Y."/>
            <person name="Slobodkin A.I."/>
        </authorList>
    </citation>
    <scope>NUCLEOTIDE SEQUENCE [LARGE SCALE GENOMIC DNA]</scope>
    <source>
        <strain evidence="4 5">F-3ap</strain>
    </source>
</reference>
<feature type="domain" description="SLH" evidence="3">
    <location>
        <begin position="556"/>
        <end position="619"/>
    </location>
</feature>
<evidence type="ECO:0000313" key="5">
    <source>
        <dbReference type="Proteomes" id="UP000461585"/>
    </source>
</evidence>
<comment type="caution">
    <text evidence="4">The sequence shown here is derived from an EMBL/GenBank/DDBJ whole genome shotgun (WGS) entry which is preliminary data.</text>
</comment>
<dbReference type="PROSITE" id="PS51272">
    <property type="entry name" value="SLH"/>
    <property type="match status" value="3"/>
</dbReference>
<evidence type="ECO:0000256" key="2">
    <source>
        <dbReference type="SAM" id="SignalP"/>
    </source>
</evidence>
<dbReference type="RefSeq" id="WP_162370688.1">
    <property type="nucleotide sequence ID" value="NZ_JAAEEH010000024.1"/>
</dbReference>
<evidence type="ECO:0000256" key="1">
    <source>
        <dbReference type="ARBA" id="ARBA00022737"/>
    </source>
</evidence>
<dbReference type="PANTHER" id="PTHR43308">
    <property type="entry name" value="OUTER MEMBRANE PROTEIN ALPHA-RELATED"/>
    <property type="match status" value="1"/>
</dbReference>
<keyword evidence="1" id="KW-0677">Repeat</keyword>
<evidence type="ECO:0000259" key="3">
    <source>
        <dbReference type="PROSITE" id="PS51272"/>
    </source>
</evidence>
<keyword evidence="5" id="KW-1185">Reference proteome</keyword>
<protein>
    <submittedName>
        <fullName evidence="4">S-layer homology domain-containing protein</fullName>
    </submittedName>
</protein>
<dbReference type="EMBL" id="JAAEEH010000024">
    <property type="protein sequence ID" value="NDL67967.1"/>
    <property type="molecule type" value="Genomic_DNA"/>
</dbReference>
<feature type="chain" id="PRO_5031530888" evidence="2">
    <location>
        <begin position="26"/>
        <end position="680"/>
    </location>
</feature>
<feature type="domain" description="SLH" evidence="3">
    <location>
        <begin position="496"/>
        <end position="555"/>
    </location>
</feature>